<dbReference type="OrthoDB" id="4530034at2"/>
<dbReference type="InterPro" id="IPR036661">
    <property type="entry name" value="Luciferase-like_sf"/>
</dbReference>
<reference evidence="2" key="1">
    <citation type="submission" date="2016-10" db="EMBL/GenBank/DDBJ databases">
        <authorList>
            <person name="Varghese N."/>
        </authorList>
    </citation>
    <scope>NUCLEOTIDE SEQUENCE [LARGE SCALE GENOMIC DNA]</scope>
    <source>
        <strain evidence="2">DSM 44719</strain>
    </source>
</reference>
<evidence type="ECO:0000313" key="2">
    <source>
        <dbReference type="Proteomes" id="UP000183407"/>
    </source>
</evidence>
<evidence type="ECO:0008006" key="3">
    <source>
        <dbReference type="Google" id="ProtNLM"/>
    </source>
</evidence>
<dbReference type="EMBL" id="FNTL01000004">
    <property type="protein sequence ID" value="SEC24150.1"/>
    <property type="molecule type" value="Genomic_DNA"/>
</dbReference>
<proteinExistence type="predicted"/>
<dbReference type="GO" id="GO:0016705">
    <property type="term" value="F:oxidoreductase activity, acting on paired donors, with incorporation or reduction of molecular oxygen"/>
    <property type="evidence" value="ECO:0007669"/>
    <property type="project" value="InterPro"/>
</dbReference>
<sequence length="154" mass="16970">METDTRVRPRDLLRLFIDRAVPDLSGTEWHELTNSDRVPIRVSAADLRHAKSIRETYRSEMECSGKDPDSISVIVDISVLVEREARDARRAVNALATDEHPMDTGSLTYIGTESGLRGLLDDIQAAGVADGITISSLAGHNDLGMLMELIQARQ</sequence>
<protein>
    <recommendedName>
        <fullName evidence="3">Luciferase-like domain-containing protein</fullName>
    </recommendedName>
</protein>
<dbReference type="AlphaFoldDB" id="A0A1H4QWV3"/>
<name>A0A1H4QWV3_RHOJO</name>
<evidence type="ECO:0000313" key="1">
    <source>
        <dbReference type="EMBL" id="SEC24150.1"/>
    </source>
</evidence>
<dbReference type="Gene3D" id="3.20.20.30">
    <property type="entry name" value="Luciferase-like domain"/>
    <property type="match status" value="1"/>
</dbReference>
<gene>
    <name evidence="1" type="ORF">SAMN04490220_1141</name>
</gene>
<organism evidence="1 2">
    <name type="scientific">Rhodococcus jostii</name>
    <dbReference type="NCBI Taxonomy" id="132919"/>
    <lineage>
        <taxon>Bacteria</taxon>
        <taxon>Bacillati</taxon>
        <taxon>Actinomycetota</taxon>
        <taxon>Actinomycetes</taxon>
        <taxon>Mycobacteriales</taxon>
        <taxon>Nocardiaceae</taxon>
        <taxon>Rhodococcus</taxon>
    </lineage>
</organism>
<dbReference type="SUPFAM" id="SSF51679">
    <property type="entry name" value="Bacterial luciferase-like"/>
    <property type="match status" value="1"/>
</dbReference>
<accession>A0A1H4QWV3</accession>
<dbReference type="RefSeq" id="WP_143048842.1">
    <property type="nucleotide sequence ID" value="NZ_FNTL01000004.1"/>
</dbReference>
<dbReference type="Proteomes" id="UP000183407">
    <property type="component" value="Unassembled WGS sequence"/>
</dbReference>